<evidence type="ECO:0000313" key="2">
    <source>
        <dbReference type="Proteomes" id="UP000000467"/>
    </source>
</evidence>
<dbReference type="STRING" id="1089553.Tph_c13520"/>
<dbReference type="RefSeq" id="WP_015050449.1">
    <property type="nucleotide sequence ID" value="NC_018870.1"/>
</dbReference>
<evidence type="ECO:0000313" key="1">
    <source>
        <dbReference type="EMBL" id="AFV11568.1"/>
    </source>
</evidence>
<keyword evidence="2" id="KW-1185">Reference proteome</keyword>
<dbReference type="EMBL" id="CP003732">
    <property type="protein sequence ID" value="AFV11568.1"/>
    <property type="molecule type" value="Genomic_DNA"/>
</dbReference>
<dbReference type="AlphaFoldDB" id="K4LFD2"/>
<dbReference type="KEGG" id="tpz:Tph_c13520"/>
<reference evidence="1 2" key="1">
    <citation type="journal article" date="2012" name="BMC Genomics">
        <title>Genome-guided analysis of physiological and morphological traits of the fermentative acetate oxidizer Thermacetogenium phaeum.</title>
        <authorList>
            <person name="Oehler D."/>
            <person name="Poehlein A."/>
            <person name="Leimbach A."/>
            <person name="Muller N."/>
            <person name="Daniel R."/>
            <person name="Gottschalk G."/>
            <person name="Schink B."/>
        </authorList>
    </citation>
    <scope>NUCLEOTIDE SEQUENCE [LARGE SCALE GENOMIC DNA]</scope>
    <source>
        <strain evidence="2">ATCC BAA-254 / DSM 26808 / PB</strain>
    </source>
</reference>
<dbReference type="Proteomes" id="UP000000467">
    <property type="component" value="Chromosome"/>
</dbReference>
<proteinExistence type="predicted"/>
<accession>K4LFD2</accession>
<protein>
    <submittedName>
        <fullName evidence="1">Putative membrane protein</fullName>
    </submittedName>
</protein>
<dbReference type="HOGENOM" id="CLU_2848419_0_0_9"/>
<gene>
    <name evidence="1" type="ordered locus">Tph_c13520</name>
</gene>
<sequence length="65" mass="7179">MIITGGPPDPERTPDAPRASGAVICSACGVLWQLSVVMSIFSEEEKERFWAGKGCPDCRFQWSNY</sequence>
<name>K4LFD2_THEPS</name>
<organism evidence="1 2">
    <name type="scientific">Thermacetogenium phaeum (strain ATCC BAA-254 / DSM 26808 / PB)</name>
    <dbReference type="NCBI Taxonomy" id="1089553"/>
    <lineage>
        <taxon>Bacteria</taxon>
        <taxon>Bacillati</taxon>
        <taxon>Bacillota</taxon>
        <taxon>Clostridia</taxon>
        <taxon>Thermoanaerobacterales</taxon>
        <taxon>Thermoanaerobacteraceae</taxon>
        <taxon>Thermacetogenium</taxon>
    </lineage>
</organism>